<comment type="caution">
    <text evidence="2">The sequence shown here is derived from an EMBL/GenBank/DDBJ whole genome shotgun (WGS) entry which is preliminary data.</text>
</comment>
<name>A0A7J5BNR3_9MICO</name>
<evidence type="ECO:0000256" key="1">
    <source>
        <dbReference type="SAM" id="Phobius"/>
    </source>
</evidence>
<dbReference type="Proteomes" id="UP000467240">
    <property type="component" value="Unassembled WGS sequence"/>
</dbReference>
<keyword evidence="3" id="KW-1185">Reference proteome</keyword>
<evidence type="ECO:0000313" key="3">
    <source>
        <dbReference type="Proteomes" id="UP000467240"/>
    </source>
</evidence>
<feature type="transmembrane region" description="Helical" evidence="1">
    <location>
        <begin position="20"/>
        <end position="38"/>
    </location>
</feature>
<dbReference type="OrthoDB" id="5066783at2"/>
<protein>
    <submittedName>
        <fullName evidence="2">Uncharacterized protein</fullName>
    </submittedName>
</protein>
<keyword evidence="1" id="KW-1133">Transmembrane helix</keyword>
<sequence>MADVAPVPAFITRSCRRARWTITVTVIALTVLAAVTALDQWSVVRAEVTIALHYVGDDGRTYSCTSDYRGSKQVPIPDDIAASMNARDWSGTGQLVYEWAKAHPADAWSMMDDDPRSARAEASWGLAMDQYITFPHWEVDVGNGPEFTLIWDQRSGGNCADGLM</sequence>
<accession>A0A7J5BNR3</accession>
<reference evidence="2 3" key="1">
    <citation type="submission" date="2019-09" db="EMBL/GenBank/DDBJ databases">
        <title>Phylogeny of genus Pseudoclavibacter and closely related genus.</title>
        <authorList>
            <person name="Li Y."/>
        </authorList>
    </citation>
    <scope>NUCLEOTIDE SEQUENCE [LARGE SCALE GENOMIC DNA]</scope>
    <source>
        <strain evidence="2 3">DSM 23821</strain>
    </source>
</reference>
<proteinExistence type="predicted"/>
<keyword evidence="1" id="KW-0812">Transmembrane</keyword>
<organism evidence="2 3">
    <name type="scientific">Pseudoclavibacter chungangensis</name>
    <dbReference type="NCBI Taxonomy" id="587635"/>
    <lineage>
        <taxon>Bacteria</taxon>
        <taxon>Bacillati</taxon>
        <taxon>Actinomycetota</taxon>
        <taxon>Actinomycetes</taxon>
        <taxon>Micrococcales</taxon>
        <taxon>Microbacteriaceae</taxon>
        <taxon>Pseudoclavibacter</taxon>
    </lineage>
</organism>
<gene>
    <name evidence="2" type="ORF">F8O01_14045</name>
</gene>
<keyword evidence="1" id="KW-0472">Membrane</keyword>
<dbReference type="EMBL" id="WBJZ01000020">
    <property type="protein sequence ID" value="KAB1654035.1"/>
    <property type="molecule type" value="Genomic_DNA"/>
</dbReference>
<dbReference type="RefSeq" id="WP_158041585.1">
    <property type="nucleotide sequence ID" value="NZ_JACCFV010000001.1"/>
</dbReference>
<evidence type="ECO:0000313" key="2">
    <source>
        <dbReference type="EMBL" id="KAB1654035.1"/>
    </source>
</evidence>
<dbReference type="AlphaFoldDB" id="A0A7J5BNR3"/>